<feature type="transmembrane region" description="Helical" evidence="5">
    <location>
        <begin position="310"/>
        <end position="330"/>
    </location>
</feature>
<keyword evidence="2 5" id="KW-0812">Transmembrane</keyword>
<keyword evidence="3 5" id="KW-1133">Transmembrane helix</keyword>
<feature type="transmembrane region" description="Helical" evidence="5">
    <location>
        <begin position="398"/>
        <end position="417"/>
    </location>
</feature>
<evidence type="ECO:0000259" key="6">
    <source>
        <dbReference type="PROSITE" id="PS50850"/>
    </source>
</evidence>
<dbReference type="GO" id="GO:0005886">
    <property type="term" value="C:plasma membrane"/>
    <property type="evidence" value="ECO:0007669"/>
    <property type="project" value="TreeGrafter"/>
</dbReference>
<evidence type="ECO:0000256" key="2">
    <source>
        <dbReference type="ARBA" id="ARBA00022692"/>
    </source>
</evidence>
<evidence type="ECO:0000256" key="1">
    <source>
        <dbReference type="ARBA" id="ARBA00004141"/>
    </source>
</evidence>
<keyword evidence="4 5" id="KW-0472">Membrane</keyword>
<evidence type="ECO:0000313" key="8">
    <source>
        <dbReference type="Proteomes" id="UP000198638"/>
    </source>
</evidence>
<evidence type="ECO:0000256" key="3">
    <source>
        <dbReference type="ARBA" id="ARBA00022989"/>
    </source>
</evidence>
<evidence type="ECO:0000256" key="4">
    <source>
        <dbReference type="ARBA" id="ARBA00023136"/>
    </source>
</evidence>
<dbReference type="PANTHER" id="PTHR23508:SF10">
    <property type="entry name" value="CARBOXYLIC ACID TRANSPORTER PROTEIN HOMOLOG"/>
    <property type="match status" value="1"/>
</dbReference>
<protein>
    <submittedName>
        <fullName evidence="7">MFS transporter, AAHS family, 4-hydroxybenzoate transporter</fullName>
    </submittedName>
</protein>
<dbReference type="PROSITE" id="PS50850">
    <property type="entry name" value="MFS"/>
    <property type="match status" value="1"/>
</dbReference>
<dbReference type="SUPFAM" id="SSF103473">
    <property type="entry name" value="MFS general substrate transporter"/>
    <property type="match status" value="1"/>
</dbReference>
<feature type="transmembrane region" description="Helical" evidence="5">
    <location>
        <begin position="132"/>
        <end position="151"/>
    </location>
</feature>
<feature type="domain" description="Major facilitator superfamily (MFS) profile" evidence="6">
    <location>
        <begin position="39"/>
        <end position="452"/>
    </location>
</feature>
<feature type="transmembrane region" description="Helical" evidence="5">
    <location>
        <begin position="423"/>
        <end position="446"/>
    </location>
</feature>
<dbReference type="InterPro" id="IPR020846">
    <property type="entry name" value="MFS_dom"/>
</dbReference>
<gene>
    <name evidence="7" type="ORF">SAMN05192564_104210</name>
</gene>
<feature type="transmembrane region" description="Helical" evidence="5">
    <location>
        <begin position="37"/>
        <end position="63"/>
    </location>
</feature>
<feature type="transmembrane region" description="Helical" evidence="5">
    <location>
        <begin position="75"/>
        <end position="92"/>
    </location>
</feature>
<dbReference type="GO" id="GO:0046943">
    <property type="term" value="F:carboxylic acid transmembrane transporter activity"/>
    <property type="evidence" value="ECO:0007669"/>
    <property type="project" value="TreeGrafter"/>
</dbReference>
<dbReference type="Pfam" id="PF07690">
    <property type="entry name" value="MFS_1"/>
    <property type="match status" value="1"/>
</dbReference>
<dbReference type="PROSITE" id="PS00216">
    <property type="entry name" value="SUGAR_TRANSPORT_1"/>
    <property type="match status" value="1"/>
</dbReference>
<evidence type="ECO:0000313" key="7">
    <source>
        <dbReference type="EMBL" id="SEA94044.1"/>
    </source>
</evidence>
<dbReference type="Gene3D" id="1.20.1250.20">
    <property type="entry name" value="MFS general substrate transporter like domains"/>
    <property type="match status" value="2"/>
</dbReference>
<sequence>MDGATAPSAVRGRNVNRNTAVNVQTFINEHPFSGFQWLIFFMCFVIVLLDGFDTAAIGFIAPSLITEWNVSKPDLAPVLSAALFGLACGALVSGPLSDRLGRRLLLIGSVMLFGVACLGSAFSTTIGHLTVLRFITGIGLGAAMPNAVTMMGEFCPDRRRATVINLMFCGFPLGAACGGFLAAWLIPHFGWRAVLMLGGITPLLLVLALLLKLPESVRYMVAKNHPAEKICAVLARISSAAAQAGSFVMTEQAPQVAGKSGAGLVLSRSYIVGTVMLWLTYFMGLVIFYASINWMPILLKEAGLSPQRATLISALFPLGGVGAVVCGVLMDRFNANRIIAVCYALTAVSVYCIGQAVGNVGLLVLTVFVAGVLMNTAQSSMPALAAAFYPTQGRGTGVAWMLGIGRFGGIAGSFLVAELARRHFSFAGIFAMIALAGVIACVALLIKQASRPELAAPAPLETGTSGH</sequence>
<dbReference type="PANTHER" id="PTHR23508">
    <property type="entry name" value="CARBOXYLIC ACID TRANSPORTER PROTEIN HOMOLOG"/>
    <property type="match status" value="1"/>
</dbReference>
<dbReference type="EMBL" id="FNRQ01000004">
    <property type="protein sequence ID" value="SEA94044.1"/>
    <property type="molecule type" value="Genomic_DNA"/>
</dbReference>
<feature type="transmembrane region" description="Helical" evidence="5">
    <location>
        <begin position="269"/>
        <end position="290"/>
    </location>
</feature>
<comment type="subcellular location">
    <subcellularLocation>
        <location evidence="1">Membrane</location>
        <topology evidence="1">Multi-pass membrane protein</topology>
    </subcellularLocation>
</comment>
<feature type="transmembrane region" description="Helical" evidence="5">
    <location>
        <begin position="104"/>
        <end position="126"/>
    </location>
</feature>
<dbReference type="InterPro" id="IPR036259">
    <property type="entry name" value="MFS_trans_sf"/>
</dbReference>
<feature type="transmembrane region" description="Helical" evidence="5">
    <location>
        <begin position="191"/>
        <end position="211"/>
    </location>
</feature>
<reference evidence="8" key="1">
    <citation type="submission" date="2016-10" db="EMBL/GenBank/DDBJ databases">
        <authorList>
            <person name="Varghese N."/>
            <person name="Submissions S."/>
        </authorList>
    </citation>
    <scope>NUCLEOTIDE SEQUENCE [LARGE SCALE GENOMIC DNA]</scope>
    <source>
        <strain evidence="8">LMG 24000</strain>
    </source>
</reference>
<dbReference type="STRING" id="83784.SAMN05192564_104210"/>
<dbReference type="CDD" id="cd17365">
    <property type="entry name" value="MFS_PcaK_like"/>
    <property type="match status" value="1"/>
</dbReference>
<name>A0A1H4F9R5_9BURK</name>
<feature type="transmembrane region" description="Helical" evidence="5">
    <location>
        <begin position="163"/>
        <end position="185"/>
    </location>
</feature>
<dbReference type="AlphaFoldDB" id="A0A1H4F9R5"/>
<dbReference type="Proteomes" id="UP000198638">
    <property type="component" value="Unassembled WGS sequence"/>
</dbReference>
<dbReference type="InterPro" id="IPR011701">
    <property type="entry name" value="MFS"/>
</dbReference>
<organism evidence="7 8">
    <name type="scientific">Paraburkholderia sartisoli</name>
    <dbReference type="NCBI Taxonomy" id="83784"/>
    <lineage>
        <taxon>Bacteria</taxon>
        <taxon>Pseudomonadati</taxon>
        <taxon>Pseudomonadota</taxon>
        <taxon>Betaproteobacteria</taxon>
        <taxon>Burkholderiales</taxon>
        <taxon>Burkholderiaceae</taxon>
        <taxon>Paraburkholderia</taxon>
    </lineage>
</organism>
<keyword evidence="8" id="KW-1185">Reference proteome</keyword>
<dbReference type="InterPro" id="IPR005829">
    <property type="entry name" value="Sugar_transporter_CS"/>
</dbReference>
<evidence type="ECO:0000256" key="5">
    <source>
        <dbReference type="SAM" id="Phobius"/>
    </source>
</evidence>
<accession>A0A1H4F9R5</accession>
<proteinExistence type="predicted"/>